<dbReference type="PANTHER" id="PTHR30267:SF2">
    <property type="entry name" value="PROTEIN PRKA"/>
    <property type="match status" value="1"/>
</dbReference>
<evidence type="ECO:0000313" key="2">
    <source>
        <dbReference type="EMBL" id="OHA48657.1"/>
    </source>
</evidence>
<dbReference type="SUPFAM" id="SSF52540">
    <property type="entry name" value="P-loop containing nucleoside triphosphate hydrolases"/>
    <property type="match status" value="1"/>
</dbReference>
<dbReference type="InterPro" id="IPR013153">
    <property type="entry name" value="Prk_AAA"/>
</dbReference>
<dbReference type="Proteomes" id="UP000178690">
    <property type="component" value="Unassembled WGS sequence"/>
</dbReference>
<name>A0A1G2PK33_TERXR</name>
<dbReference type="InterPro" id="IPR027417">
    <property type="entry name" value="P-loop_NTPase"/>
</dbReference>
<accession>A0A1G2PK33</accession>
<evidence type="ECO:0000313" key="3">
    <source>
        <dbReference type="Proteomes" id="UP000178690"/>
    </source>
</evidence>
<dbReference type="AlphaFoldDB" id="A0A1G2PK33"/>
<reference evidence="2 3" key="1">
    <citation type="journal article" date="2016" name="Nat. Commun.">
        <title>Thousands of microbial genomes shed light on interconnected biogeochemical processes in an aquifer system.</title>
        <authorList>
            <person name="Anantharaman K."/>
            <person name="Brown C.T."/>
            <person name="Hug L.A."/>
            <person name="Sharon I."/>
            <person name="Castelle C.J."/>
            <person name="Probst A.J."/>
            <person name="Thomas B.C."/>
            <person name="Singh A."/>
            <person name="Wilkins M.J."/>
            <person name="Karaoz U."/>
            <person name="Brodie E.L."/>
            <person name="Williams K.H."/>
            <person name="Hubbard S.S."/>
            <person name="Banfield J.F."/>
        </authorList>
    </citation>
    <scope>NUCLEOTIDE SEQUENCE [LARGE SCALE GENOMIC DNA]</scope>
    <source>
        <strain evidence="3">RIFCSPHIGHO2_01_FULL_58_15</strain>
    </source>
</reference>
<feature type="domain" description="PrkA AAA" evidence="1">
    <location>
        <begin position="6"/>
        <end position="375"/>
    </location>
</feature>
<comment type="caution">
    <text evidence="2">The sequence shown here is derived from an EMBL/GenBank/DDBJ whole genome shotgun (WGS) entry which is preliminary data.</text>
</comment>
<dbReference type="Pfam" id="PF06798">
    <property type="entry name" value="PrkA"/>
    <property type="match status" value="1"/>
</dbReference>
<evidence type="ECO:0000259" key="1">
    <source>
        <dbReference type="SMART" id="SM00763"/>
    </source>
</evidence>
<organism evidence="2 3">
    <name type="scientific">Terrybacteria sp. (strain RIFCSPHIGHO2_01_FULL_58_15)</name>
    <dbReference type="NCBI Taxonomy" id="1802363"/>
    <lineage>
        <taxon>Bacteria</taxon>
        <taxon>Candidatus Terryibacteriota</taxon>
    </lineage>
</organism>
<dbReference type="EMBL" id="MHST01000018">
    <property type="protein sequence ID" value="OHA48657.1"/>
    <property type="molecule type" value="Genomic_DNA"/>
</dbReference>
<dbReference type="Gene3D" id="3.40.50.300">
    <property type="entry name" value="P-loop containing nucleotide triphosphate hydrolases"/>
    <property type="match status" value="1"/>
</dbReference>
<dbReference type="Pfam" id="PF08298">
    <property type="entry name" value="AAA_PrkA"/>
    <property type="match status" value="1"/>
</dbReference>
<proteinExistence type="predicted"/>
<dbReference type="SMART" id="SM00763">
    <property type="entry name" value="AAA_PrkA"/>
    <property type="match status" value="1"/>
</dbReference>
<dbReference type="PANTHER" id="PTHR30267">
    <property type="entry name" value="PROTEIN KINASE PRKA"/>
    <property type="match status" value="1"/>
</dbReference>
<protein>
    <recommendedName>
        <fullName evidence="1">PrkA AAA domain-containing protein</fullName>
    </recommendedName>
</protein>
<dbReference type="InterPro" id="IPR010650">
    <property type="entry name" value="PrkA_C"/>
</dbReference>
<gene>
    <name evidence="2" type="ORF">A2682_02635</name>
</gene>
<sequence>MSERTMTMAEFLAEAERNPLMAENAAQRIYRRIFVAPGFDAVAAEDDEQLARALELAPGEAVRTFRAFDDFYGREREIEEIAMALEAAGAGAEQARQIIVWIGETGTGKSALAARFHQLLEGASIWTLKGCPMHEHPFRLLPRSRREEFSRRFNAPIHPTADICHVCRTELQERYEGGHGWERFPVVERRISARQDGLGVGVGVMFPSDPMNEDISELIGRVNIAMLDDKRYAEGHARTLIFNGLFHHAEQGLLEVREIFKREVRQLNLFIFATQEKEVPGPGNYGRISVDCVIIGHSNMAEYQRFLAEPTNEALVSRTLPLTFRHLLRWSAEAKVYEKERLRSRYGRVHVAPHTLETAAKFAVLTRLTESAAIPALVRMAVYNGDADGQSPKTPSEFLLESPKDGREGLDTRFFTKAMGTAYTVAGRSSGNGERSCLLWPEYRQAILRQLMRDESIPPRERERWRDLMSKADEEYMRDLREEFTDVVIGAQEVYADGMFASYVERAKQWFSAGRENEDLERFLAQVETAWGFTRQEAYGIRETLVTLQREYADLDRPFRWQDQERLRRGIRHHLVVRMRDFFPVPADGIRSPDAEAFAEKIREVLSSQYGYCERCADAAIDFVARRINEVFS</sequence>
<dbReference type="STRING" id="1802363.A2682_02635"/>
<dbReference type="GO" id="GO:0004672">
    <property type="term" value="F:protein kinase activity"/>
    <property type="evidence" value="ECO:0007669"/>
    <property type="project" value="TreeGrafter"/>
</dbReference>